<gene>
    <name evidence="1" type="ORF">SCALOS_LOCUS9079</name>
</gene>
<reference evidence="1" key="1">
    <citation type="submission" date="2021-06" db="EMBL/GenBank/DDBJ databases">
        <authorList>
            <person name="Kallberg Y."/>
            <person name="Tangrot J."/>
            <person name="Rosling A."/>
        </authorList>
    </citation>
    <scope>NUCLEOTIDE SEQUENCE</scope>
    <source>
        <strain evidence="1">AU212A</strain>
    </source>
</reference>
<evidence type="ECO:0000313" key="1">
    <source>
        <dbReference type="EMBL" id="CAG8662435.1"/>
    </source>
</evidence>
<sequence>NVKNNSQLLAGLENFKKGYEKAKFLSNGKLASYLYQRNSTTQAELIRSGAKIWVQPASIQQRKRKISQKNINPTIIGARKKRRTSKKVHNLSRNITENKQN</sequence>
<feature type="non-terminal residue" evidence="1">
    <location>
        <position position="1"/>
    </location>
</feature>
<proteinExistence type="predicted"/>
<keyword evidence="2" id="KW-1185">Reference proteome</keyword>
<dbReference type="Proteomes" id="UP000789860">
    <property type="component" value="Unassembled WGS sequence"/>
</dbReference>
<comment type="caution">
    <text evidence="1">The sequence shown here is derived from an EMBL/GenBank/DDBJ whole genome shotgun (WGS) entry which is preliminary data.</text>
</comment>
<organism evidence="1 2">
    <name type="scientific">Scutellospora calospora</name>
    <dbReference type="NCBI Taxonomy" id="85575"/>
    <lineage>
        <taxon>Eukaryota</taxon>
        <taxon>Fungi</taxon>
        <taxon>Fungi incertae sedis</taxon>
        <taxon>Mucoromycota</taxon>
        <taxon>Glomeromycotina</taxon>
        <taxon>Glomeromycetes</taxon>
        <taxon>Diversisporales</taxon>
        <taxon>Gigasporaceae</taxon>
        <taxon>Scutellospora</taxon>
    </lineage>
</organism>
<protein>
    <submittedName>
        <fullName evidence="1">7973_t:CDS:1</fullName>
    </submittedName>
</protein>
<dbReference type="EMBL" id="CAJVPM010026549">
    <property type="protein sequence ID" value="CAG8662435.1"/>
    <property type="molecule type" value="Genomic_DNA"/>
</dbReference>
<evidence type="ECO:0000313" key="2">
    <source>
        <dbReference type="Proteomes" id="UP000789860"/>
    </source>
</evidence>
<accession>A0ACA9NK37</accession>
<name>A0ACA9NK37_9GLOM</name>